<comment type="caution">
    <text evidence="1">The sequence shown here is derived from an EMBL/GenBank/DDBJ whole genome shotgun (WGS) entry which is preliminary data.</text>
</comment>
<gene>
    <name evidence="1" type="ORF">OVA965_LOCUS22660</name>
    <name evidence="2" type="ORF">TMI583_LOCUS23371</name>
</gene>
<sequence>MVFKIRTEAICESAASILKGHIHSNRSLHHDTLDNEVMLHWNAPPLHLADLFIKHSLDDYFSSKKDKHWLFYKKSEQYQTWKLISPGSVVLNRFRKEQVPRLPEIIDDQ</sequence>
<name>A0A8S2EH33_9BILA</name>
<evidence type="ECO:0000313" key="3">
    <source>
        <dbReference type="Proteomes" id="UP000677228"/>
    </source>
</evidence>
<dbReference type="Proteomes" id="UP000682733">
    <property type="component" value="Unassembled WGS sequence"/>
</dbReference>
<organism evidence="1 3">
    <name type="scientific">Didymodactylos carnosus</name>
    <dbReference type="NCBI Taxonomy" id="1234261"/>
    <lineage>
        <taxon>Eukaryota</taxon>
        <taxon>Metazoa</taxon>
        <taxon>Spiralia</taxon>
        <taxon>Gnathifera</taxon>
        <taxon>Rotifera</taxon>
        <taxon>Eurotatoria</taxon>
        <taxon>Bdelloidea</taxon>
        <taxon>Philodinida</taxon>
        <taxon>Philodinidae</taxon>
        <taxon>Didymodactylos</taxon>
    </lineage>
</organism>
<dbReference type="AlphaFoldDB" id="A0A8S2EH33"/>
<dbReference type="Proteomes" id="UP000677228">
    <property type="component" value="Unassembled WGS sequence"/>
</dbReference>
<protein>
    <submittedName>
        <fullName evidence="1">Uncharacterized protein</fullName>
    </submittedName>
</protein>
<accession>A0A8S2EH33</accession>
<proteinExistence type="predicted"/>
<evidence type="ECO:0000313" key="1">
    <source>
        <dbReference type="EMBL" id="CAF1172828.1"/>
    </source>
</evidence>
<reference evidence="1" key="1">
    <citation type="submission" date="2021-02" db="EMBL/GenBank/DDBJ databases">
        <authorList>
            <person name="Nowell W R."/>
        </authorList>
    </citation>
    <scope>NUCLEOTIDE SEQUENCE</scope>
</reference>
<dbReference type="EMBL" id="CAJOBA010034381">
    <property type="protein sequence ID" value="CAF3984011.1"/>
    <property type="molecule type" value="Genomic_DNA"/>
</dbReference>
<dbReference type="EMBL" id="CAJNOK010012860">
    <property type="protein sequence ID" value="CAF1172828.1"/>
    <property type="molecule type" value="Genomic_DNA"/>
</dbReference>
<evidence type="ECO:0000313" key="2">
    <source>
        <dbReference type="EMBL" id="CAF3984011.1"/>
    </source>
</evidence>